<dbReference type="EMBL" id="GBRH01245654">
    <property type="protein sequence ID" value="JAD52241.1"/>
    <property type="molecule type" value="Transcribed_RNA"/>
</dbReference>
<sequence>MVSISLYRSNHVDVPSKALD</sequence>
<protein>
    <submittedName>
        <fullName evidence="1">Uncharacterized protein</fullName>
    </submittedName>
</protein>
<proteinExistence type="predicted"/>
<accession>A0A0A9AM73</accession>
<evidence type="ECO:0000313" key="1">
    <source>
        <dbReference type="EMBL" id="JAD52241.1"/>
    </source>
</evidence>
<reference evidence="1" key="1">
    <citation type="submission" date="2014-09" db="EMBL/GenBank/DDBJ databases">
        <authorList>
            <person name="Magalhaes I.L.F."/>
            <person name="Oliveira U."/>
            <person name="Santos F.R."/>
            <person name="Vidigal T.H.D.A."/>
            <person name="Brescovit A.D."/>
            <person name="Santos A.J."/>
        </authorList>
    </citation>
    <scope>NUCLEOTIDE SEQUENCE</scope>
    <source>
        <tissue evidence="1">Shoot tissue taken approximately 20 cm above the soil surface</tissue>
    </source>
</reference>
<name>A0A0A9AM73_ARUDO</name>
<reference evidence="1" key="2">
    <citation type="journal article" date="2015" name="Data Brief">
        <title>Shoot transcriptome of the giant reed, Arundo donax.</title>
        <authorList>
            <person name="Barrero R.A."/>
            <person name="Guerrero F.D."/>
            <person name="Moolhuijzen P."/>
            <person name="Goolsby J.A."/>
            <person name="Tidwell J."/>
            <person name="Bellgard S.E."/>
            <person name="Bellgard M.I."/>
        </authorList>
    </citation>
    <scope>NUCLEOTIDE SEQUENCE</scope>
    <source>
        <tissue evidence="1">Shoot tissue taken approximately 20 cm above the soil surface</tissue>
    </source>
</reference>
<dbReference type="AlphaFoldDB" id="A0A0A9AM73"/>
<organism evidence="1">
    <name type="scientific">Arundo donax</name>
    <name type="common">Giant reed</name>
    <name type="synonym">Donax arundinaceus</name>
    <dbReference type="NCBI Taxonomy" id="35708"/>
    <lineage>
        <taxon>Eukaryota</taxon>
        <taxon>Viridiplantae</taxon>
        <taxon>Streptophyta</taxon>
        <taxon>Embryophyta</taxon>
        <taxon>Tracheophyta</taxon>
        <taxon>Spermatophyta</taxon>
        <taxon>Magnoliopsida</taxon>
        <taxon>Liliopsida</taxon>
        <taxon>Poales</taxon>
        <taxon>Poaceae</taxon>
        <taxon>PACMAD clade</taxon>
        <taxon>Arundinoideae</taxon>
        <taxon>Arundineae</taxon>
        <taxon>Arundo</taxon>
    </lineage>
</organism>